<proteinExistence type="predicted"/>
<keyword evidence="3" id="KW-1185">Reference proteome</keyword>
<name>A0A5B7H7Q6_PORTR</name>
<gene>
    <name evidence="2" type="ORF">E2C01_062885</name>
</gene>
<evidence type="ECO:0000313" key="2">
    <source>
        <dbReference type="EMBL" id="MPC68681.1"/>
    </source>
</evidence>
<feature type="region of interest" description="Disordered" evidence="1">
    <location>
        <begin position="25"/>
        <end position="45"/>
    </location>
</feature>
<feature type="compositionally biased region" description="Polar residues" evidence="1">
    <location>
        <begin position="26"/>
        <end position="39"/>
    </location>
</feature>
<organism evidence="2 3">
    <name type="scientific">Portunus trituberculatus</name>
    <name type="common">Swimming crab</name>
    <name type="synonym">Neptunus trituberculatus</name>
    <dbReference type="NCBI Taxonomy" id="210409"/>
    <lineage>
        <taxon>Eukaryota</taxon>
        <taxon>Metazoa</taxon>
        <taxon>Ecdysozoa</taxon>
        <taxon>Arthropoda</taxon>
        <taxon>Crustacea</taxon>
        <taxon>Multicrustacea</taxon>
        <taxon>Malacostraca</taxon>
        <taxon>Eumalacostraca</taxon>
        <taxon>Eucarida</taxon>
        <taxon>Decapoda</taxon>
        <taxon>Pleocyemata</taxon>
        <taxon>Brachyura</taxon>
        <taxon>Eubrachyura</taxon>
        <taxon>Portunoidea</taxon>
        <taxon>Portunidae</taxon>
        <taxon>Portuninae</taxon>
        <taxon>Portunus</taxon>
    </lineage>
</organism>
<dbReference type="EMBL" id="VSRR010028216">
    <property type="protein sequence ID" value="MPC68681.1"/>
    <property type="molecule type" value="Genomic_DNA"/>
</dbReference>
<evidence type="ECO:0000256" key="1">
    <source>
        <dbReference type="SAM" id="MobiDB-lite"/>
    </source>
</evidence>
<dbReference type="Proteomes" id="UP000324222">
    <property type="component" value="Unassembled WGS sequence"/>
</dbReference>
<reference evidence="2 3" key="1">
    <citation type="submission" date="2019-05" db="EMBL/GenBank/DDBJ databases">
        <title>Another draft genome of Portunus trituberculatus and its Hox gene families provides insights of decapod evolution.</title>
        <authorList>
            <person name="Jeong J.-H."/>
            <person name="Song I."/>
            <person name="Kim S."/>
            <person name="Choi T."/>
            <person name="Kim D."/>
            <person name="Ryu S."/>
            <person name="Kim W."/>
        </authorList>
    </citation>
    <scope>NUCLEOTIDE SEQUENCE [LARGE SCALE GENOMIC DNA]</scope>
    <source>
        <tissue evidence="2">Muscle</tissue>
    </source>
</reference>
<accession>A0A5B7H7Q6</accession>
<comment type="caution">
    <text evidence="2">The sequence shown here is derived from an EMBL/GenBank/DDBJ whole genome shotgun (WGS) entry which is preliminary data.</text>
</comment>
<evidence type="ECO:0000313" key="3">
    <source>
        <dbReference type="Proteomes" id="UP000324222"/>
    </source>
</evidence>
<sequence length="105" mass="11558">MIGAPRLAVPRLSSRHCRTLAKTSMPGLSSHISDVSATRSGRIHEPPGCVNIPLNSSFPYPYLAKRSTPRDLQDEGGAAQGYTRKSYCRDKKQNANFCHSTSIRK</sequence>
<dbReference type="AlphaFoldDB" id="A0A5B7H7Q6"/>
<protein>
    <submittedName>
        <fullName evidence="2">Uncharacterized protein</fullName>
    </submittedName>
</protein>